<accession>A0A0E9SQC8</accession>
<organism evidence="1">
    <name type="scientific">Anguilla anguilla</name>
    <name type="common">European freshwater eel</name>
    <name type="synonym">Muraena anguilla</name>
    <dbReference type="NCBI Taxonomy" id="7936"/>
    <lineage>
        <taxon>Eukaryota</taxon>
        <taxon>Metazoa</taxon>
        <taxon>Chordata</taxon>
        <taxon>Craniata</taxon>
        <taxon>Vertebrata</taxon>
        <taxon>Euteleostomi</taxon>
        <taxon>Actinopterygii</taxon>
        <taxon>Neopterygii</taxon>
        <taxon>Teleostei</taxon>
        <taxon>Anguilliformes</taxon>
        <taxon>Anguillidae</taxon>
        <taxon>Anguilla</taxon>
    </lineage>
</organism>
<reference evidence="1" key="1">
    <citation type="submission" date="2014-11" db="EMBL/GenBank/DDBJ databases">
        <authorList>
            <person name="Amaro Gonzalez C."/>
        </authorList>
    </citation>
    <scope>NUCLEOTIDE SEQUENCE</scope>
</reference>
<protein>
    <submittedName>
        <fullName evidence="1">Uncharacterized protein</fullName>
    </submittedName>
</protein>
<reference evidence="1" key="2">
    <citation type="journal article" date="2015" name="Fish Shellfish Immunol.">
        <title>Early steps in the European eel (Anguilla anguilla)-Vibrio vulnificus interaction in the gills: Role of the RtxA13 toxin.</title>
        <authorList>
            <person name="Callol A."/>
            <person name="Pajuelo D."/>
            <person name="Ebbesson L."/>
            <person name="Teles M."/>
            <person name="MacKenzie S."/>
            <person name="Amaro C."/>
        </authorList>
    </citation>
    <scope>NUCLEOTIDE SEQUENCE</scope>
</reference>
<sequence>MGLFLPANIVTCILKPLTVFCPDCFVQKFTNKPFKIFFFNAPLF</sequence>
<evidence type="ECO:0000313" key="1">
    <source>
        <dbReference type="EMBL" id="JAH43447.1"/>
    </source>
</evidence>
<dbReference type="AlphaFoldDB" id="A0A0E9SQC8"/>
<proteinExistence type="predicted"/>
<dbReference type="EMBL" id="GBXM01065130">
    <property type="protein sequence ID" value="JAH43447.1"/>
    <property type="molecule type" value="Transcribed_RNA"/>
</dbReference>
<name>A0A0E9SQC8_ANGAN</name>